<comment type="caution">
    <text evidence="14">The sequence shown here is derived from an EMBL/GenBank/DDBJ whole genome shotgun (WGS) entry which is preliminary data.</text>
</comment>
<dbReference type="AlphaFoldDB" id="A0A835NR55"/>
<dbReference type="InterPro" id="IPR036638">
    <property type="entry name" value="HLH_DNA-bd_sf"/>
</dbReference>
<dbReference type="SUPFAM" id="SSF47459">
    <property type="entry name" value="HLH, helix-loop-helix DNA-binding domain"/>
    <property type="match status" value="1"/>
</dbReference>
<dbReference type="Pfam" id="PF06621">
    <property type="entry name" value="SIM_C"/>
    <property type="match status" value="1"/>
</dbReference>
<dbReference type="Gene3D" id="4.10.280.10">
    <property type="entry name" value="Helix-loop-helix DNA-binding domain"/>
    <property type="match status" value="1"/>
</dbReference>
<dbReference type="GO" id="GO:0007399">
    <property type="term" value="P:nervous system development"/>
    <property type="evidence" value="ECO:0007669"/>
    <property type="project" value="UniProtKB-KW"/>
</dbReference>
<dbReference type="InterPro" id="IPR010578">
    <property type="entry name" value="SIM_C"/>
</dbReference>
<evidence type="ECO:0000256" key="1">
    <source>
        <dbReference type="ARBA" id="ARBA00004123"/>
    </source>
</evidence>
<evidence type="ECO:0000313" key="16">
    <source>
        <dbReference type="Proteomes" id="UP000618051"/>
    </source>
</evidence>
<evidence type="ECO:0000256" key="10">
    <source>
        <dbReference type="SAM" id="MobiDB-lite"/>
    </source>
</evidence>
<dbReference type="PANTHER" id="PTHR23043">
    <property type="entry name" value="HYPOXIA-INDUCIBLE FACTOR 1 ALPHA"/>
    <property type="match status" value="1"/>
</dbReference>
<dbReference type="PROSITE" id="PS51302">
    <property type="entry name" value="SIM_C"/>
    <property type="match status" value="1"/>
</dbReference>
<dbReference type="InterPro" id="IPR001610">
    <property type="entry name" value="PAC"/>
</dbReference>
<reference evidence="14" key="1">
    <citation type="submission" date="2020-10" db="EMBL/GenBank/DDBJ databases">
        <title>Feather gene expression reveals the developmental basis of iridescence in African starlings.</title>
        <authorList>
            <person name="Rubenstein D.R."/>
        </authorList>
    </citation>
    <scope>NUCLEOTIDE SEQUENCE</scope>
    <source>
        <strain evidence="14">SS15</strain>
        <tissue evidence="14">Liver</tissue>
    </source>
</reference>
<reference evidence="15" key="3">
    <citation type="submission" date="2022-01" db="EMBL/GenBank/DDBJ databases">
        <authorList>
            <person name="Rubenstein D.R."/>
        </authorList>
    </citation>
    <scope>NUCLEOTIDE SEQUENCE</scope>
    <source>
        <strain evidence="15">SS15</strain>
        <tissue evidence="15">Liver</tissue>
    </source>
</reference>
<dbReference type="Gene3D" id="3.30.450.20">
    <property type="entry name" value="PAS domain"/>
    <property type="match status" value="2"/>
</dbReference>
<gene>
    <name evidence="15" type="ORF">IHE44_0004919</name>
    <name evidence="14" type="ORF">IHE44_014347</name>
</gene>
<dbReference type="GO" id="GO:0000981">
    <property type="term" value="F:DNA-binding transcription factor activity, RNA polymerase II-specific"/>
    <property type="evidence" value="ECO:0007669"/>
    <property type="project" value="TreeGrafter"/>
</dbReference>
<keyword evidence="3" id="KW-0677">Repeat</keyword>
<dbReference type="InterPro" id="IPR013767">
    <property type="entry name" value="PAS_fold"/>
</dbReference>
<dbReference type="Pfam" id="PF08447">
    <property type="entry name" value="PAS_3"/>
    <property type="match status" value="1"/>
</dbReference>
<proteinExistence type="predicted"/>
<feature type="domain" description="PAS" evidence="11">
    <location>
        <begin position="244"/>
        <end position="281"/>
    </location>
</feature>
<evidence type="ECO:0000313" key="14">
    <source>
        <dbReference type="EMBL" id="KAG0119456.1"/>
    </source>
</evidence>
<name>A0A835NR55_9PASS</name>
<dbReference type="EMBL" id="JADDUC010000086">
    <property type="protein sequence ID" value="KAG0119456.1"/>
    <property type="molecule type" value="Genomic_DNA"/>
</dbReference>
<keyword evidence="8" id="KW-0804">Transcription</keyword>
<comment type="subcellular location">
    <subcellularLocation>
        <location evidence="1">Nucleus</location>
    </subcellularLocation>
</comment>
<evidence type="ECO:0000259" key="13">
    <source>
        <dbReference type="PROSITE" id="PS51302"/>
    </source>
</evidence>
<dbReference type="GO" id="GO:0046983">
    <property type="term" value="F:protein dimerization activity"/>
    <property type="evidence" value="ECO:0007669"/>
    <property type="project" value="InterPro"/>
</dbReference>
<dbReference type="InterPro" id="IPR035965">
    <property type="entry name" value="PAS-like_dom_sf"/>
</dbReference>
<evidence type="ECO:0000256" key="3">
    <source>
        <dbReference type="ARBA" id="ARBA00022737"/>
    </source>
</evidence>
<evidence type="ECO:0008006" key="17">
    <source>
        <dbReference type="Google" id="ProtNLM"/>
    </source>
</evidence>
<evidence type="ECO:0000256" key="2">
    <source>
        <dbReference type="ARBA" id="ARBA00022473"/>
    </source>
</evidence>
<dbReference type="FunFam" id="3.30.450.20:FF:000047">
    <property type="entry name" value="SIM bHLH transcription factor 2"/>
    <property type="match status" value="1"/>
</dbReference>
<protein>
    <recommendedName>
        <fullName evidence="17">SIM2</fullName>
    </recommendedName>
</protein>
<dbReference type="InterPro" id="IPR013655">
    <property type="entry name" value="PAS_fold_3"/>
</dbReference>
<dbReference type="FunFam" id="3.30.450.20:FF:000017">
    <property type="entry name" value="SIM bHLH transcription factor 2"/>
    <property type="match status" value="1"/>
</dbReference>
<keyword evidence="5" id="KW-0524">Neurogenesis</keyword>
<feature type="region of interest" description="Disordered" evidence="10">
    <location>
        <begin position="665"/>
        <end position="702"/>
    </location>
</feature>
<evidence type="ECO:0000256" key="8">
    <source>
        <dbReference type="ARBA" id="ARBA00023163"/>
    </source>
</evidence>
<dbReference type="Pfam" id="PF23171">
    <property type="entry name" value="bHLH_HIF1A"/>
    <property type="match status" value="1"/>
</dbReference>
<dbReference type="PANTHER" id="PTHR23043:SF19">
    <property type="entry name" value="SINGLE-MINDED HOMOLOG 2"/>
    <property type="match status" value="1"/>
</dbReference>
<dbReference type="GO" id="GO:0030154">
    <property type="term" value="P:cell differentiation"/>
    <property type="evidence" value="ECO:0007669"/>
    <property type="project" value="UniProtKB-KW"/>
</dbReference>
<evidence type="ECO:0000256" key="6">
    <source>
        <dbReference type="ARBA" id="ARBA00023015"/>
    </source>
</evidence>
<dbReference type="CDD" id="cd00130">
    <property type="entry name" value="PAS"/>
    <property type="match status" value="2"/>
</dbReference>
<sequence>MKEKSKNAAKTRREKENGEFYELAKLLPLPSAITSQLDKASIIRLTTSYLKMRAVFPEGRPLWGPLTRSGLGDAWGQPSRVGPLDNVAMELGSHLLQTLDGFVFVVASDGKIMYISETASVHLGLSQVELTGNSIYEYIHPSDHDEMTAVLTAHQPLHPHLLQEYEIERSFFLRMKCVLAKRNAGLTCSGYKVIHCSGYLKIRQYMLDMSLYDSCYQIVGLVAVGQSLPPSAITEIKLHSNMFMFRASLDLKLIFLDSRVTELTGYEPQDLIEKTLYHHVHGLLVKGQVTTKYYRLLSKQGGWVWVQSYATIVHNSRSSRPHCIVSVNYVLTDIEYKELQLSLDQVTISKSQFSCRNSVPTSQETRKIVKPKSNKMKAKVRTTPYPPQQYSSFQADKLEGSQVGSWRSSPAASAATLQEQTFHSESSELLYAPPYSLPFSYHYGHFPVDSHVFSGKKQMLPAKFGQAQGAPCEVARFFLGALQTNGECQWHYANSLVPSSQSPSKNLPEQPVNIIRHNLAQGYEALGWEYYESFTEKMHSPESLLEQHSDSSSFNMPQFTLMFCTLRSNNSALLDNNSEFENVSHHLHCFTLQMVRDRNSLKKGIDFSETEDGIRHQMSFPQRNKSFLPGVLSFTGWFDLTHDGPHLTDSSILFRFSVVSLKMSKNSVGKKKKKKKRKNKPNKKPHQNHPQKSTSFEDKDKD</sequence>
<dbReference type="EMBL" id="JADDUC020000002">
    <property type="protein sequence ID" value="KAI1241446.1"/>
    <property type="molecule type" value="Genomic_DNA"/>
</dbReference>
<dbReference type="PROSITE" id="PS50888">
    <property type="entry name" value="BHLH"/>
    <property type="match status" value="1"/>
</dbReference>
<keyword evidence="16" id="KW-1185">Reference proteome</keyword>
<keyword evidence="9" id="KW-0539">Nucleus</keyword>
<keyword evidence="4" id="KW-0221">Differentiation</keyword>
<evidence type="ECO:0000259" key="12">
    <source>
        <dbReference type="PROSITE" id="PS50888"/>
    </source>
</evidence>
<evidence type="ECO:0000256" key="9">
    <source>
        <dbReference type="ARBA" id="ARBA00023242"/>
    </source>
</evidence>
<keyword evidence="2" id="KW-0217">Developmental protein</keyword>
<dbReference type="InterPro" id="IPR000014">
    <property type="entry name" value="PAS"/>
</dbReference>
<evidence type="ECO:0000256" key="7">
    <source>
        <dbReference type="ARBA" id="ARBA00023125"/>
    </source>
</evidence>
<dbReference type="SMART" id="SM00353">
    <property type="entry name" value="HLH"/>
    <property type="match status" value="1"/>
</dbReference>
<feature type="domain" description="Single-minded C-terminal" evidence="13">
    <location>
        <begin position="335"/>
        <end position="525"/>
    </location>
</feature>
<reference evidence="15 16" key="2">
    <citation type="journal article" date="2021" name="J. Hered.">
        <title>Feather Gene Expression Elucidates the Developmental Basis of Plumage Iridescence in African Starlings.</title>
        <authorList>
            <person name="Rubenstein D.R."/>
            <person name="Corvelo A."/>
            <person name="MacManes M.D."/>
            <person name="Maia R."/>
            <person name="Narzisi G."/>
            <person name="Rousaki A."/>
            <person name="Vandenabeele P."/>
            <person name="Shawkey M.D."/>
            <person name="Solomon J."/>
        </authorList>
    </citation>
    <scope>NUCLEOTIDE SEQUENCE [LARGE SCALE GENOMIC DNA]</scope>
    <source>
        <strain evidence="15">SS15</strain>
    </source>
</reference>
<dbReference type="SUPFAM" id="SSF55785">
    <property type="entry name" value="PYP-like sensor domain (PAS domain)"/>
    <property type="match status" value="2"/>
</dbReference>
<dbReference type="Pfam" id="PF00989">
    <property type="entry name" value="PAS"/>
    <property type="match status" value="1"/>
</dbReference>
<keyword evidence="6" id="KW-0805">Transcription regulation</keyword>
<evidence type="ECO:0000313" key="15">
    <source>
        <dbReference type="EMBL" id="KAI1241446.1"/>
    </source>
</evidence>
<dbReference type="Proteomes" id="UP000618051">
    <property type="component" value="Unassembled WGS sequence"/>
</dbReference>
<evidence type="ECO:0000259" key="11">
    <source>
        <dbReference type="PROSITE" id="PS50112"/>
    </source>
</evidence>
<dbReference type="InterPro" id="IPR011598">
    <property type="entry name" value="bHLH_dom"/>
</dbReference>
<dbReference type="PROSITE" id="PS50112">
    <property type="entry name" value="PAS"/>
    <property type="match status" value="2"/>
</dbReference>
<feature type="compositionally biased region" description="Basic residues" evidence="10">
    <location>
        <begin position="668"/>
        <end position="689"/>
    </location>
</feature>
<dbReference type="OrthoDB" id="6021714at2759"/>
<accession>A0A835NR55</accession>
<dbReference type="SMART" id="SM00086">
    <property type="entry name" value="PAC"/>
    <property type="match status" value="1"/>
</dbReference>
<dbReference type="GO" id="GO:0000977">
    <property type="term" value="F:RNA polymerase II transcription regulatory region sequence-specific DNA binding"/>
    <property type="evidence" value="ECO:0007669"/>
    <property type="project" value="TreeGrafter"/>
</dbReference>
<evidence type="ECO:0000256" key="4">
    <source>
        <dbReference type="ARBA" id="ARBA00022782"/>
    </source>
</evidence>
<feature type="domain" description="BHLH" evidence="12">
    <location>
        <begin position="1"/>
        <end position="53"/>
    </location>
</feature>
<keyword evidence="7" id="KW-0238">DNA-binding</keyword>
<dbReference type="SMART" id="SM00091">
    <property type="entry name" value="PAS"/>
    <property type="match status" value="2"/>
</dbReference>
<dbReference type="FunFam" id="4.10.280.10:FF:000007">
    <property type="entry name" value="single-minded homolog 1 isoform X1"/>
    <property type="match status" value="1"/>
</dbReference>
<feature type="domain" description="PAS" evidence="11">
    <location>
        <begin position="88"/>
        <end position="151"/>
    </location>
</feature>
<dbReference type="GO" id="GO:0005634">
    <property type="term" value="C:nucleus"/>
    <property type="evidence" value="ECO:0007669"/>
    <property type="project" value="UniProtKB-SubCell"/>
</dbReference>
<organism evidence="14">
    <name type="scientific">Lamprotornis superbus</name>
    <dbReference type="NCBI Taxonomy" id="245042"/>
    <lineage>
        <taxon>Eukaryota</taxon>
        <taxon>Metazoa</taxon>
        <taxon>Chordata</taxon>
        <taxon>Craniata</taxon>
        <taxon>Vertebrata</taxon>
        <taxon>Euteleostomi</taxon>
        <taxon>Archelosauria</taxon>
        <taxon>Archosauria</taxon>
        <taxon>Dinosauria</taxon>
        <taxon>Saurischia</taxon>
        <taxon>Theropoda</taxon>
        <taxon>Coelurosauria</taxon>
        <taxon>Aves</taxon>
        <taxon>Neognathae</taxon>
        <taxon>Neoaves</taxon>
        <taxon>Telluraves</taxon>
        <taxon>Australaves</taxon>
        <taxon>Passeriformes</taxon>
        <taxon>Sturnidae</taxon>
        <taxon>Lamprotornis</taxon>
    </lineage>
</organism>
<evidence type="ECO:0000256" key="5">
    <source>
        <dbReference type="ARBA" id="ARBA00022902"/>
    </source>
</evidence>